<dbReference type="Proteomes" id="UP001600888">
    <property type="component" value="Unassembled WGS sequence"/>
</dbReference>
<feature type="transmembrane region" description="Helical" evidence="2">
    <location>
        <begin position="147"/>
        <end position="167"/>
    </location>
</feature>
<evidence type="ECO:0000313" key="3">
    <source>
        <dbReference type="EMBL" id="KAL2286037.1"/>
    </source>
</evidence>
<gene>
    <name evidence="3" type="ORF">FJTKL_07280</name>
</gene>
<dbReference type="PANTHER" id="PTHR31806:SF16">
    <property type="entry name" value="PURINE-CYTOSINE TRANSPORTER (EUROFUNG)"/>
    <property type="match status" value="1"/>
</dbReference>
<keyword evidence="1" id="KW-0813">Transport</keyword>
<feature type="transmembrane region" description="Helical" evidence="2">
    <location>
        <begin position="228"/>
        <end position="247"/>
    </location>
</feature>
<dbReference type="Gene3D" id="1.10.4160.10">
    <property type="entry name" value="Hydantoin permease"/>
    <property type="match status" value="1"/>
</dbReference>
<feature type="transmembrane region" description="Helical" evidence="2">
    <location>
        <begin position="29"/>
        <end position="51"/>
    </location>
</feature>
<name>A0ABR4EUB7_9PEZI</name>
<proteinExistence type="predicted"/>
<dbReference type="InterPro" id="IPR026030">
    <property type="entry name" value="Pur-cyt_permease_Fcy2/21/22"/>
</dbReference>
<dbReference type="PANTHER" id="PTHR31806">
    <property type="entry name" value="PURINE-CYTOSINE PERMEASE FCY2-RELATED"/>
    <property type="match status" value="1"/>
</dbReference>
<feature type="transmembrane region" description="Helical" evidence="2">
    <location>
        <begin position="187"/>
        <end position="208"/>
    </location>
</feature>
<keyword evidence="4" id="KW-1185">Reference proteome</keyword>
<evidence type="ECO:0000256" key="1">
    <source>
        <dbReference type="ARBA" id="ARBA00022448"/>
    </source>
</evidence>
<protein>
    <submittedName>
        <fullName evidence="3">Uncharacterized protein</fullName>
    </submittedName>
</protein>
<organism evidence="3 4">
    <name type="scientific">Diaporthe vaccinii</name>
    <dbReference type="NCBI Taxonomy" id="105482"/>
    <lineage>
        <taxon>Eukaryota</taxon>
        <taxon>Fungi</taxon>
        <taxon>Dikarya</taxon>
        <taxon>Ascomycota</taxon>
        <taxon>Pezizomycotina</taxon>
        <taxon>Sordariomycetes</taxon>
        <taxon>Sordariomycetidae</taxon>
        <taxon>Diaporthales</taxon>
        <taxon>Diaporthaceae</taxon>
        <taxon>Diaporthe</taxon>
        <taxon>Diaporthe eres species complex</taxon>
    </lineage>
</organism>
<feature type="transmembrane region" description="Helical" evidence="2">
    <location>
        <begin position="123"/>
        <end position="141"/>
    </location>
</feature>
<dbReference type="EMBL" id="JBAWTH010000026">
    <property type="protein sequence ID" value="KAL2286037.1"/>
    <property type="molecule type" value="Genomic_DNA"/>
</dbReference>
<keyword evidence="2" id="KW-1133">Transmembrane helix</keyword>
<evidence type="ECO:0000256" key="2">
    <source>
        <dbReference type="SAM" id="Phobius"/>
    </source>
</evidence>
<keyword evidence="2" id="KW-0812">Transmembrane</keyword>
<evidence type="ECO:0000313" key="4">
    <source>
        <dbReference type="Proteomes" id="UP001600888"/>
    </source>
</evidence>
<keyword evidence="2" id="KW-0472">Membrane</keyword>
<sequence>MCLYVPNSWSAAASDFFVYYPETTSPVKVASLTIIGLWLSFSLVYMIGIGLGSGIAMNTLWATAFETSTGALIEAAFEPLRGFGKFCAVMVALGLISNSVPGTHSATMCAQVLGRAFKAIPRWIWGCVFIIIQLVLGLAGRNSLYTILSNFLALMGYWVEFMVLIVLMERYIFRRHFGYDWSRLDRACMPVGIASCTAFLLGWLGAVLGMYQTWYIGPLAKLANLSDVGVWVGMAFTVVSFPVLRYWEISRFGR</sequence>
<reference evidence="3 4" key="1">
    <citation type="submission" date="2024-03" db="EMBL/GenBank/DDBJ databases">
        <title>A high-quality draft genome sequence of Diaporthe vaccinii, a causative agent of upright dieback and viscid rot disease in cranberry plants.</title>
        <authorList>
            <person name="Sarrasin M."/>
            <person name="Lang B.F."/>
            <person name="Burger G."/>
        </authorList>
    </citation>
    <scope>NUCLEOTIDE SEQUENCE [LARGE SCALE GENOMIC DNA]</scope>
    <source>
        <strain evidence="3 4">IS7</strain>
    </source>
</reference>
<accession>A0ABR4EUB7</accession>
<comment type="caution">
    <text evidence="3">The sequence shown here is derived from an EMBL/GenBank/DDBJ whole genome shotgun (WGS) entry which is preliminary data.</text>
</comment>